<proteinExistence type="predicted"/>
<dbReference type="PANTHER" id="PTHR35043:SF7">
    <property type="entry name" value="TRANSCRIPTION FACTOR DOMAIN-CONTAINING PROTEIN"/>
    <property type="match status" value="1"/>
</dbReference>
<evidence type="ECO:0000313" key="4">
    <source>
        <dbReference type="Proteomes" id="UP000700596"/>
    </source>
</evidence>
<dbReference type="EMBL" id="JAGMWT010000011">
    <property type="protein sequence ID" value="KAH7119795.1"/>
    <property type="molecule type" value="Genomic_DNA"/>
</dbReference>
<keyword evidence="2" id="KW-0732">Signal</keyword>
<organism evidence="3 4">
    <name type="scientific">Dendryphion nanum</name>
    <dbReference type="NCBI Taxonomy" id="256645"/>
    <lineage>
        <taxon>Eukaryota</taxon>
        <taxon>Fungi</taxon>
        <taxon>Dikarya</taxon>
        <taxon>Ascomycota</taxon>
        <taxon>Pezizomycotina</taxon>
        <taxon>Dothideomycetes</taxon>
        <taxon>Pleosporomycetidae</taxon>
        <taxon>Pleosporales</taxon>
        <taxon>Torulaceae</taxon>
        <taxon>Dendryphion</taxon>
    </lineage>
</organism>
<keyword evidence="4" id="KW-1185">Reference proteome</keyword>
<evidence type="ECO:0000256" key="2">
    <source>
        <dbReference type="SAM" id="SignalP"/>
    </source>
</evidence>
<feature type="transmembrane region" description="Helical" evidence="1">
    <location>
        <begin position="312"/>
        <end position="333"/>
    </location>
</feature>
<comment type="caution">
    <text evidence="3">The sequence shown here is derived from an EMBL/GenBank/DDBJ whole genome shotgun (WGS) entry which is preliminary data.</text>
</comment>
<sequence length="423" mass="47948">MLSPTRLIIQLSLVTVVYATTFRPNCTTPLEGTNFVAPPNVRSTTGILWSSLYTMFICTWVIQHLNVPDPDRIRRPFVYWKPWTWIKQTTWTRLKWMIITLIAPEILVGMALTDYISAHIFVSLKEMKNFKNEWTLVHGYYANQGGLLLHGEIETDAQAKNPRAVLPFAINSAQLSYLLKEGLISAQSPISDEQIEDKGKSDSFAKASALLQFVWLIAQLITRKVQGHRTSQLEIMALSFATSSIVTYALWFEKPQNIETPTNIALVKALRENDMKALKSKVGKNWEGDWVGRKTIGHFQFIDLAPVGDQNLYYGFGLAIGATMLGACHCIAWNFDFPTTIEQTLWRTASILTTSIVPFWAVTAAFLDNFLSDAVFDIYLWIAVIAYIVGRLYLIIAPFRDLFYLPPEAFITTTWTVAFPHFG</sequence>
<dbReference type="PANTHER" id="PTHR35043">
    <property type="entry name" value="TRANSCRIPTION FACTOR DOMAIN-CONTAINING PROTEIN"/>
    <property type="match status" value="1"/>
</dbReference>
<feature type="transmembrane region" description="Helical" evidence="1">
    <location>
        <begin position="378"/>
        <end position="396"/>
    </location>
</feature>
<dbReference type="Proteomes" id="UP000700596">
    <property type="component" value="Unassembled WGS sequence"/>
</dbReference>
<evidence type="ECO:0000256" key="1">
    <source>
        <dbReference type="SAM" id="Phobius"/>
    </source>
</evidence>
<protein>
    <submittedName>
        <fullName evidence="3">Uncharacterized protein</fullName>
    </submittedName>
</protein>
<dbReference type="AlphaFoldDB" id="A0A9P9IHS4"/>
<feature type="transmembrane region" description="Helical" evidence="1">
    <location>
        <begin position="345"/>
        <end position="366"/>
    </location>
</feature>
<dbReference type="OrthoDB" id="9451547at2759"/>
<keyword evidence="1" id="KW-0812">Transmembrane</keyword>
<name>A0A9P9IHS4_9PLEO</name>
<evidence type="ECO:0000313" key="3">
    <source>
        <dbReference type="EMBL" id="KAH7119795.1"/>
    </source>
</evidence>
<keyword evidence="1" id="KW-1133">Transmembrane helix</keyword>
<feature type="chain" id="PRO_5040197703" evidence="2">
    <location>
        <begin position="20"/>
        <end position="423"/>
    </location>
</feature>
<gene>
    <name evidence="3" type="ORF">B0J11DRAFT_570226</name>
</gene>
<reference evidence="3" key="1">
    <citation type="journal article" date="2021" name="Nat. Commun.">
        <title>Genetic determinants of endophytism in the Arabidopsis root mycobiome.</title>
        <authorList>
            <person name="Mesny F."/>
            <person name="Miyauchi S."/>
            <person name="Thiergart T."/>
            <person name="Pickel B."/>
            <person name="Atanasova L."/>
            <person name="Karlsson M."/>
            <person name="Huettel B."/>
            <person name="Barry K.W."/>
            <person name="Haridas S."/>
            <person name="Chen C."/>
            <person name="Bauer D."/>
            <person name="Andreopoulos W."/>
            <person name="Pangilinan J."/>
            <person name="LaButti K."/>
            <person name="Riley R."/>
            <person name="Lipzen A."/>
            <person name="Clum A."/>
            <person name="Drula E."/>
            <person name="Henrissat B."/>
            <person name="Kohler A."/>
            <person name="Grigoriev I.V."/>
            <person name="Martin F.M."/>
            <person name="Hacquard S."/>
        </authorList>
    </citation>
    <scope>NUCLEOTIDE SEQUENCE</scope>
    <source>
        <strain evidence="3">MPI-CAGE-CH-0243</strain>
    </source>
</reference>
<accession>A0A9P9IHS4</accession>
<keyword evidence="1" id="KW-0472">Membrane</keyword>
<feature type="signal peptide" evidence="2">
    <location>
        <begin position="1"/>
        <end position="19"/>
    </location>
</feature>